<name>A0A1H6JCH3_9FLAO</name>
<dbReference type="InterPro" id="IPR008969">
    <property type="entry name" value="CarboxyPept-like_regulatory"/>
</dbReference>
<organism evidence="12 13">
    <name type="scientific">Paenimyroides marinum</name>
    <dbReference type="NCBI Taxonomy" id="1159016"/>
    <lineage>
        <taxon>Bacteria</taxon>
        <taxon>Pseudomonadati</taxon>
        <taxon>Bacteroidota</taxon>
        <taxon>Flavobacteriia</taxon>
        <taxon>Flavobacteriales</taxon>
        <taxon>Flavobacteriaceae</taxon>
        <taxon>Paenimyroides</taxon>
    </lineage>
</organism>
<dbReference type="STRING" id="1159016.SAMN02927937_00422"/>
<evidence type="ECO:0000259" key="11">
    <source>
        <dbReference type="Pfam" id="PF07715"/>
    </source>
</evidence>
<keyword evidence="12" id="KW-0675">Receptor</keyword>
<keyword evidence="4 9" id="KW-0812">Transmembrane</keyword>
<comment type="similarity">
    <text evidence="9">Belongs to the TonB-dependent receptor family.</text>
</comment>
<dbReference type="PROSITE" id="PS52016">
    <property type="entry name" value="TONB_DEPENDENT_REC_3"/>
    <property type="match status" value="1"/>
</dbReference>
<evidence type="ECO:0000256" key="2">
    <source>
        <dbReference type="ARBA" id="ARBA00022448"/>
    </source>
</evidence>
<keyword evidence="6" id="KW-0798">TonB box</keyword>
<evidence type="ECO:0000256" key="7">
    <source>
        <dbReference type="ARBA" id="ARBA00023136"/>
    </source>
</evidence>
<accession>A0A1H6JCH3</accession>
<dbReference type="InterPro" id="IPR012910">
    <property type="entry name" value="Plug_dom"/>
</dbReference>
<dbReference type="EMBL" id="FNXE01000003">
    <property type="protein sequence ID" value="SEH60009.1"/>
    <property type="molecule type" value="Genomic_DNA"/>
</dbReference>
<dbReference type="Pfam" id="PF13715">
    <property type="entry name" value="CarbopepD_reg_2"/>
    <property type="match status" value="1"/>
</dbReference>
<feature type="domain" description="TonB-dependent receptor plug" evidence="11">
    <location>
        <begin position="124"/>
        <end position="232"/>
    </location>
</feature>
<dbReference type="Pfam" id="PF07715">
    <property type="entry name" value="Plug"/>
    <property type="match status" value="1"/>
</dbReference>
<dbReference type="GO" id="GO:0015344">
    <property type="term" value="F:siderophore uptake transmembrane transporter activity"/>
    <property type="evidence" value="ECO:0007669"/>
    <property type="project" value="TreeGrafter"/>
</dbReference>
<keyword evidence="2 9" id="KW-0813">Transport</keyword>
<dbReference type="SUPFAM" id="SSF56935">
    <property type="entry name" value="Porins"/>
    <property type="match status" value="1"/>
</dbReference>
<sequence>MKNRLSTLVTIALFASTASYAQNKLTGVVYDADKQTALSGVEVHVRGTADGFVTNEDGTFTISTELVQGQVEIASMGYVTKTVSFVFSSENQINLGTIYLSESSESLNEIVVMARGVIDVAEGRKTPIAVSTIKGADIEEKVGARDITGTMVNTPSVYVTSESSGFGDTQMYTRGFDQSNTAFLLNGQPINGMEDGNIYWSNWSGMSDIANAIQIQRGLGSSKLAISSVGGTINFITKATEMNQGGFLKAGLGNDNYFKTTAGYSTGLLENGWGVTALLSHWQGDGYNDMTAGQGQNYFVSIGYKPNQKHNFNFLITGAPQWHDQNYAKPIATVKNDDGTVRTPGYDLFGKKFNNNWGMLNGKAFNDRRNYYHKPVSNLNWDWKIDELSNLSTVIYASWGRGGGTGSAGAFAPVMQDGTGTKDYQSIYDANVLRGESNSVVRASVNNHAWYGLVTNYNRDFNENLSFNVGFDLRSYHGDHFRQLTDLMGGTYFIDNTSTRLRDPNNEIRNTFSTNPWKVLSQFAKNPEDKYGYDYSETINYGGLFAQLEYATDRFSAFFQGAVSNQSHVRWDPYQYTEAEEKSEKVNNVGYNIKGGLSYNIDNKHTFFGNAGVYSRQPYHDNIYLSFGNAVNPFTKNEDIVGLELGYKFVSEFVAVNVNAYKTTWANRVESSVETVSSTDPDYPHLAGQQLFTVNRGVKQDHKGIELDIQAKPLYNLEVKGFASIGDWIYKGSTVTEIRTEDREILETSMRDLDGGKVGNAAQTTFGLGAKYKILPNLSIDADYRYYQDLYANRQEKENLMLPSFQLVDAGISYGLNLTDKNRLSFRVNVNNLFDTEYISQSNTANQLTGAEGETAYKGINTSNQVYFGYGRTWNASVKFTF</sequence>
<evidence type="ECO:0000256" key="3">
    <source>
        <dbReference type="ARBA" id="ARBA00022452"/>
    </source>
</evidence>
<dbReference type="RefSeq" id="WP_091095814.1">
    <property type="nucleotide sequence ID" value="NZ_FNXE01000003.1"/>
</dbReference>
<gene>
    <name evidence="12" type="ORF">SAMN02927937_00422</name>
</gene>
<dbReference type="InterPro" id="IPR037066">
    <property type="entry name" value="Plug_dom_sf"/>
</dbReference>
<proteinExistence type="inferred from homology"/>
<evidence type="ECO:0000256" key="1">
    <source>
        <dbReference type="ARBA" id="ARBA00004571"/>
    </source>
</evidence>
<evidence type="ECO:0000256" key="9">
    <source>
        <dbReference type="PROSITE-ProRule" id="PRU01360"/>
    </source>
</evidence>
<dbReference type="Gene3D" id="2.40.170.20">
    <property type="entry name" value="TonB-dependent receptor, beta-barrel domain"/>
    <property type="match status" value="1"/>
</dbReference>
<comment type="subcellular location">
    <subcellularLocation>
        <location evidence="1 9">Cell outer membrane</location>
        <topology evidence="1 9">Multi-pass membrane protein</topology>
    </subcellularLocation>
</comment>
<dbReference type="Gene3D" id="2.170.130.10">
    <property type="entry name" value="TonB-dependent receptor, plug domain"/>
    <property type="match status" value="1"/>
</dbReference>
<keyword evidence="8 9" id="KW-0998">Cell outer membrane</keyword>
<keyword evidence="3 9" id="KW-1134">Transmembrane beta strand</keyword>
<dbReference type="AlphaFoldDB" id="A0A1H6JCH3"/>
<dbReference type="PANTHER" id="PTHR30069">
    <property type="entry name" value="TONB-DEPENDENT OUTER MEMBRANE RECEPTOR"/>
    <property type="match status" value="1"/>
</dbReference>
<keyword evidence="7 9" id="KW-0472">Membrane</keyword>
<dbReference type="InterPro" id="IPR036942">
    <property type="entry name" value="Beta-barrel_TonB_sf"/>
</dbReference>
<keyword evidence="13" id="KW-1185">Reference proteome</keyword>
<feature type="signal peptide" evidence="10">
    <location>
        <begin position="1"/>
        <end position="21"/>
    </location>
</feature>
<reference evidence="12 13" key="1">
    <citation type="submission" date="2016-10" db="EMBL/GenBank/DDBJ databases">
        <authorList>
            <person name="de Groot N.N."/>
        </authorList>
    </citation>
    <scope>NUCLEOTIDE SEQUENCE [LARGE SCALE GENOMIC DNA]</scope>
    <source>
        <strain evidence="12 13">CGMCC 1.10825</strain>
    </source>
</reference>
<evidence type="ECO:0000313" key="13">
    <source>
        <dbReference type="Proteomes" id="UP000199634"/>
    </source>
</evidence>
<keyword evidence="5 10" id="KW-0732">Signal</keyword>
<dbReference type="OrthoDB" id="9761152at2"/>
<dbReference type="GO" id="GO:0044718">
    <property type="term" value="P:siderophore transmembrane transport"/>
    <property type="evidence" value="ECO:0007669"/>
    <property type="project" value="TreeGrafter"/>
</dbReference>
<dbReference type="Gene3D" id="2.60.40.1120">
    <property type="entry name" value="Carboxypeptidase-like, regulatory domain"/>
    <property type="match status" value="1"/>
</dbReference>
<evidence type="ECO:0000313" key="12">
    <source>
        <dbReference type="EMBL" id="SEH60009.1"/>
    </source>
</evidence>
<dbReference type="InterPro" id="IPR010917">
    <property type="entry name" value="TonB_rcpt_CS"/>
</dbReference>
<dbReference type="SUPFAM" id="SSF49464">
    <property type="entry name" value="Carboxypeptidase regulatory domain-like"/>
    <property type="match status" value="1"/>
</dbReference>
<evidence type="ECO:0000256" key="6">
    <source>
        <dbReference type="ARBA" id="ARBA00023077"/>
    </source>
</evidence>
<dbReference type="InterPro" id="IPR039426">
    <property type="entry name" value="TonB-dep_rcpt-like"/>
</dbReference>
<protein>
    <submittedName>
        <fullName evidence="12">Outer membrane receptor proteins, mostly Fe transport</fullName>
    </submittedName>
</protein>
<dbReference type="PANTHER" id="PTHR30069:SF50">
    <property type="entry name" value="TONB-DEPENDENT RECEPTOR HI_1217-RELATED"/>
    <property type="match status" value="1"/>
</dbReference>
<evidence type="ECO:0000256" key="5">
    <source>
        <dbReference type="ARBA" id="ARBA00022729"/>
    </source>
</evidence>
<dbReference type="Proteomes" id="UP000199634">
    <property type="component" value="Unassembled WGS sequence"/>
</dbReference>
<evidence type="ECO:0000256" key="4">
    <source>
        <dbReference type="ARBA" id="ARBA00022692"/>
    </source>
</evidence>
<dbReference type="GO" id="GO:0009279">
    <property type="term" value="C:cell outer membrane"/>
    <property type="evidence" value="ECO:0007669"/>
    <property type="project" value="UniProtKB-SubCell"/>
</dbReference>
<feature type="chain" id="PRO_5011668401" evidence="10">
    <location>
        <begin position="22"/>
        <end position="882"/>
    </location>
</feature>
<dbReference type="PROSITE" id="PS01156">
    <property type="entry name" value="TONB_DEPENDENT_REC_2"/>
    <property type="match status" value="1"/>
</dbReference>
<evidence type="ECO:0000256" key="8">
    <source>
        <dbReference type="ARBA" id="ARBA00023237"/>
    </source>
</evidence>
<evidence type="ECO:0000256" key="10">
    <source>
        <dbReference type="SAM" id="SignalP"/>
    </source>
</evidence>